<dbReference type="SMART" id="SM01131">
    <property type="entry name" value="DHHA2"/>
    <property type="match status" value="1"/>
</dbReference>
<dbReference type="PANTHER" id="PTHR12112:SF22">
    <property type="entry name" value="MANGANESE-DEPENDENT INORGANIC PYROPHOSPHATASE-RELATED"/>
    <property type="match status" value="1"/>
</dbReference>
<dbReference type="SUPFAM" id="SSF64182">
    <property type="entry name" value="DHH phosphoesterases"/>
    <property type="match status" value="1"/>
</dbReference>
<dbReference type="EC" id="3.6.1.1" evidence="2"/>
<dbReference type="Gene3D" id="3.10.310.20">
    <property type="entry name" value="DHHA2 domain"/>
    <property type="match status" value="1"/>
</dbReference>
<evidence type="ECO:0000313" key="11">
    <source>
        <dbReference type="Proteomes" id="UP000199228"/>
    </source>
</evidence>
<dbReference type="InterPro" id="IPR001667">
    <property type="entry name" value="DDH_dom"/>
</dbReference>
<protein>
    <recommendedName>
        <fullName evidence="2">inorganic diphosphatase</fullName>
        <ecNumber evidence="2">3.6.1.1</ecNumber>
    </recommendedName>
    <alternativeName>
        <fullName evidence="6">Pyrophosphate phospho-hydrolase</fullName>
    </alternativeName>
</protein>
<dbReference type="SUPFAM" id="SSF75138">
    <property type="entry name" value="HprK N-terminal domain-like"/>
    <property type="match status" value="1"/>
</dbReference>
<dbReference type="Gene3D" id="3.40.1390.20">
    <property type="entry name" value="HprK N-terminal domain-like"/>
    <property type="match status" value="1"/>
</dbReference>
<dbReference type="Pfam" id="PF00571">
    <property type="entry name" value="CBS"/>
    <property type="match status" value="2"/>
</dbReference>
<dbReference type="Pfam" id="PF02833">
    <property type="entry name" value="DHHA2"/>
    <property type="match status" value="1"/>
</dbReference>
<dbReference type="PANTHER" id="PTHR12112">
    <property type="entry name" value="BNIP - RELATED"/>
    <property type="match status" value="1"/>
</dbReference>
<evidence type="ECO:0000256" key="6">
    <source>
        <dbReference type="ARBA" id="ARBA00032535"/>
    </source>
</evidence>
<dbReference type="GO" id="GO:0046872">
    <property type="term" value="F:metal ion binding"/>
    <property type="evidence" value="ECO:0007669"/>
    <property type="project" value="UniProtKB-KW"/>
</dbReference>
<dbReference type="InterPro" id="IPR028979">
    <property type="entry name" value="Ser_kin/Pase_Hpr-like_N_sf"/>
</dbReference>
<dbReference type="Gene3D" id="3.10.580.10">
    <property type="entry name" value="CBS-domain"/>
    <property type="match status" value="1"/>
</dbReference>
<reference evidence="10 11" key="1">
    <citation type="submission" date="2016-10" db="EMBL/GenBank/DDBJ databases">
        <authorList>
            <person name="de Groot N.N."/>
        </authorList>
    </citation>
    <scope>NUCLEOTIDE SEQUENCE [LARGE SCALE GENOMIC DNA]</scope>
    <source>
        <strain evidence="10 11">DSM 3217</strain>
    </source>
</reference>
<keyword evidence="3" id="KW-0479">Metal-binding</keyword>
<dbReference type="Proteomes" id="UP000199228">
    <property type="component" value="Unassembled WGS sequence"/>
</dbReference>
<gene>
    <name evidence="10" type="ORF">SAMN02910417_00860</name>
</gene>
<dbReference type="InterPro" id="IPR046342">
    <property type="entry name" value="CBS_dom_sf"/>
</dbReference>
<evidence type="ECO:0000256" key="1">
    <source>
        <dbReference type="ARBA" id="ARBA00001936"/>
    </source>
</evidence>
<evidence type="ECO:0000256" key="7">
    <source>
        <dbReference type="ARBA" id="ARBA00047820"/>
    </source>
</evidence>
<keyword evidence="8" id="KW-0129">CBS domain</keyword>
<dbReference type="FunFam" id="3.90.1640.10:FF:000001">
    <property type="entry name" value="Probable manganese-dependent inorganic pyrophosphatase"/>
    <property type="match status" value="1"/>
</dbReference>
<evidence type="ECO:0000256" key="2">
    <source>
        <dbReference type="ARBA" id="ARBA00012146"/>
    </source>
</evidence>
<feature type="domain" description="CBS" evidence="9">
    <location>
        <begin position="256"/>
        <end position="314"/>
    </location>
</feature>
<dbReference type="InterPro" id="IPR000644">
    <property type="entry name" value="CBS_dom"/>
</dbReference>
<keyword evidence="5" id="KW-0464">Manganese</keyword>
<dbReference type="AlphaFoldDB" id="A0A1G6AQT5"/>
<dbReference type="EMBL" id="FMXR01000006">
    <property type="protein sequence ID" value="SDB10719.1"/>
    <property type="molecule type" value="Genomic_DNA"/>
</dbReference>
<proteinExistence type="predicted"/>
<evidence type="ECO:0000256" key="3">
    <source>
        <dbReference type="ARBA" id="ARBA00022723"/>
    </source>
</evidence>
<dbReference type="STRING" id="1732.SAMN02910417_00860"/>
<dbReference type="InterPro" id="IPR010766">
    <property type="entry name" value="DRTGG"/>
</dbReference>
<accession>A0A1G6AQT5</accession>
<keyword evidence="11" id="KW-1185">Reference proteome</keyword>
<dbReference type="OrthoDB" id="9766150at2"/>
<dbReference type="InterPro" id="IPR038763">
    <property type="entry name" value="DHH_sf"/>
</dbReference>
<evidence type="ECO:0000259" key="9">
    <source>
        <dbReference type="PROSITE" id="PS51371"/>
    </source>
</evidence>
<organism evidence="10 11">
    <name type="scientific">Eubacterium oxidoreducens</name>
    <dbReference type="NCBI Taxonomy" id="1732"/>
    <lineage>
        <taxon>Bacteria</taxon>
        <taxon>Bacillati</taxon>
        <taxon>Bacillota</taxon>
        <taxon>Clostridia</taxon>
        <taxon>Eubacteriales</taxon>
        <taxon>Eubacteriaceae</taxon>
        <taxon>Eubacterium</taxon>
    </lineage>
</organism>
<evidence type="ECO:0000256" key="4">
    <source>
        <dbReference type="ARBA" id="ARBA00022801"/>
    </source>
</evidence>
<dbReference type="InterPro" id="IPR004097">
    <property type="entry name" value="DHHA2"/>
</dbReference>
<evidence type="ECO:0000256" key="5">
    <source>
        <dbReference type="ARBA" id="ARBA00023211"/>
    </source>
</evidence>
<dbReference type="Pfam" id="PF01368">
    <property type="entry name" value="DHH"/>
    <property type="match status" value="1"/>
</dbReference>
<dbReference type="RefSeq" id="WP_090172550.1">
    <property type="nucleotide sequence ID" value="NZ_FMXR01000006.1"/>
</dbReference>
<keyword evidence="4" id="KW-0378">Hydrolase</keyword>
<comment type="cofactor">
    <cofactor evidence="1">
        <name>Mn(2+)</name>
        <dbReference type="ChEBI" id="CHEBI:29035"/>
    </cofactor>
</comment>
<dbReference type="InterPro" id="IPR038222">
    <property type="entry name" value="DHHA2_dom_sf"/>
</dbReference>
<dbReference type="PROSITE" id="PS51371">
    <property type="entry name" value="CBS"/>
    <property type="match status" value="1"/>
</dbReference>
<sequence length="550" mass="61868">MAKPGRKIMVIGHKNPDTDSISAAIAYAYLKNVTLNTDEYEARRAGKINEETKYVLDRFHVAAPSYISDVGTQVSDIDIRFTQGIDQNMSLKKAWEIMKRDDVVTLPVTDENQYLQGLIITGDIAMSYMDVYDKGIISEACTPYRNIVETLDGQMLVGDESKCFDKGNVLVGAGNPEAMEEFIHEHDMIILGNRYESQICALEKKVSCMIVCANYKVASTIKKLAEEKGCAIISTPYDTYTTARLINQSMPVRHFMRKENLITFEEDSYVEEVLEVMSKERHRDFPILDGVGKYIGMISRRNLLQSKKKQVILVDHNEKSQAVDGIDSSEILEIIDHHRLGSLETMSPVFFRNQPLGSSSTIVYLMFKEKHIEVPQEIAGILCSAIISDTLMYRSPTCTQVDQVCAQELAAIAKVDVEELAINMFKAGSSFDSKTVEEIFYQDFKTFTVSGIEFGVGQISSMSEETLLSVKEQLLSYMPTALKERGLDMVYMMMTNILEESTGLLSYGKDAAEVVEKAYQVKEQDGVYKLEGVISRKKQLIPSFLEAMQE</sequence>
<dbReference type="Pfam" id="PF07085">
    <property type="entry name" value="DRTGG"/>
    <property type="match status" value="1"/>
</dbReference>
<dbReference type="NCBIfam" id="NF011442">
    <property type="entry name" value="PRK14869.1-4"/>
    <property type="match status" value="1"/>
</dbReference>
<comment type="catalytic activity">
    <reaction evidence="7">
        <text>diphosphate + H2O = 2 phosphate + H(+)</text>
        <dbReference type="Rhea" id="RHEA:24576"/>
        <dbReference type="ChEBI" id="CHEBI:15377"/>
        <dbReference type="ChEBI" id="CHEBI:15378"/>
        <dbReference type="ChEBI" id="CHEBI:33019"/>
        <dbReference type="ChEBI" id="CHEBI:43474"/>
        <dbReference type="EC" id="3.6.1.1"/>
    </reaction>
</comment>
<dbReference type="SUPFAM" id="SSF54631">
    <property type="entry name" value="CBS-domain pair"/>
    <property type="match status" value="1"/>
</dbReference>
<dbReference type="SMART" id="SM00116">
    <property type="entry name" value="CBS"/>
    <property type="match status" value="2"/>
</dbReference>
<name>A0A1G6AQT5_EUBOX</name>
<dbReference type="NCBIfam" id="NF011443">
    <property type="entry name" value="PRK14869.1-5"/>
    <property type="match status" value="1"/>
</dbReference>
<evidence type="ECO:0000313" key="10">
    <source>
        <dbReference type="EMBL" id="SDB10719.1"/>
    </source>
</evidence>
<dbReference type="GO" id="GO:0004427">
    <property type="term" value="F:inorganic diphosphate phosphatase activity"/>
    <property type="evidence" value="ECO:0007669"/>
    <property type="project" value="UniProtKB-EC"/>
</dbReference>
<evidence type="ECO:0000256" key="8">
    <source>
        <dbReference type="PROSITE-ProRule" id="PRU00703"/>
    </source>
</evidence>
<dbReference type="GO" id="GO:0005737">
    <property type="term" value="C:cytoplasm"/>
    <property type="evidence" value="ECO:0007669"/>
    <property type="project" value="InterPro"/>
</dbReference>